<dbReference type="AlphaFoldDB" id="A0A834I842"/>
<evidence type="ECO:0000313" key="2">
    <source>
        <dbReference type="Proteomes" id="UP000625711"/>
    </source>
</evidence>
<dbReference type="Proteomes" id="UP000625711">
    <property type="component" value="Unassembled WGS sequence"/>
</dbReference>
<evidence type="ECO:0000313" key="1">
    <source>
        <dbReference type="EMBL" id="KAF7275724.1"/>
    </source>
</evidence>
<gene>
    <name evidence="1" type="ORF">GWI33_011332</name>
</gene>
<dbReference type="EMBL" id="JAACXV010009317">
    <property type="protein sequence ID" value="KAF7275724.1"/>
    <property type="molecule type" value="Genomic_DNA"/>
</dbReference>
<comment type="caution">
    <text evidence="1">The sequence shown here is derived from an EMBL/GenBank/DDBJ whole genome shotgun (WGS) entry which is preliminary data.</text>
</comment>
<feature type="non-terminal residue" evidence="1">
    <location>
        <position position="1"/>
    </location>
</feature>
<name>A0A834I842_RHYFE</name>
<protein>
    <submittedName>
        <fullName evidence="1">Uncharacterized protein</fullName>
    </submittedName>
</protein>
<proteinExistence type="predicted"/>
<sequence length="76" mass="8694">VWRVIRSPFDARIEHSKIGFSMASLSKRRRVYFDGKSDLGFEAVDVSCTIAEEDGCRRVLCHGNPDLGHRIPNRDF</sequence>
<reference evidence="1" key="1">
    <citation type="submission" date="2020-08" db="EMBL/GenBank/DDBJ databases">
        <title>Genome sequencing and assembly of the red palm weevil Rhynchophorus ferrugineus.</title>
        <authorList>
            <person name="Dias G.B."/>
            <person name="Bergman C.M."/>
            <person name="Manee M."/>
        </authorList>
    </citation>
    <scope>NUCLEOTIDE SEQUENCE</scope>
    <source>
        <strain evidence="1">AA-2017</strain>
        <tissue evidence="1">Whole larva</tissue>
    </source>
</reference>
<keyword evidence="2" id="KW-1185">Reference proteome</keyword>
<accession>A0A834I842</accession>
<organism evidence="1 2">
    <name type="scientific">Rhynchophorus ferrugineus</name>
    <name type="common">Red palm weevil</name>
    <name type="synonym">Curculio ferrugineus</name>
    <dbReference type="NCBI Taxonomy" id="354439"/>
    <lineage>
        <taxon>Eukaryota</taxon>
        <taxon>Metazoa</taxon>
        <taxon>Ecdysozoa</taxon>
        <taxon>Arthropoda</taxon>
        <taxon>Hexapoda</taxon>
        <taxon>Insecta</taxon>
        <taxon>Pterygota</taxon>
        <taxon>Neoptera</taxon>
        <taxon>Endopterygota</taxon>
        <taxon>Coleoptera</taxon>
        <taxon>Polyphaga</taxon>
        <taxon>Cucujiformia</taxon>
        <taxon>Curculionidae</taxon>
        <taxon>Dryophthorinae</taxon>
        <taxon>Rhynchophorus</taxon>
    </lineage>
</organism>